<feature type="binding site" evidence="3">
    <location>
        <position position="269"/>
    </location>
    <ligand>
        <name>Cu cation</name>
        <dbReference type="ChEBI" id="CHEBI:23378"/>
    </ligand>
</feature>
<keyword evidence="7" id="KW-1185">Reference proteome</keyword>
<dbReference type="InterPro" id="IPR036249">
    <property type="entry name" value="Thioredoxin-like_sf"/>
</dbReference>
<dbReference type="Pfam" id="PF02630">
    <property type="entry name" value="SCO1-SenC"/>
    <property type="match status" value="1"/>
</dbReference>
<dbReference type="PANTHER" id="PTHR12151:SF5">
    <property type="entry name" value="AT19154P"/>
    <property type="match status" value="1"/>
</dbReference>
<dbReference type="EMBL" id="BDGG01000009">
    <property type="protein sequence ID" value="GAV03252.1"/>
    <property type="molecule type" value="Genomic_DNA"/>
</dbReference>
<dbReference type="Proteomes" id="UP000186922">
    <property type="component" value="Unassembled WGS sequence"/>
</dbReference>
<name>A0A1D1VNT3_RAMVA</name>
<protein>
    <recommendedName>
        <fullName evidence="5">Thioredoxin domain-containing protein</fullName>
    </recommendedName>
</protein>
<evidence type="ECO:0000256" key="2">
    <source>
        <dbReference type="ARBA" id="ARBA00023008"/>
    </source>
</evidence>
<dbReference type="GO" id="GO:0046872">
    <property type="term" value="F:metal ion binding"/>
    <property type="evidence" value="ECO:0007669"/>
    <property type="project" value="UniProtKB-KW"/>
</dbReference>
<dbReference type="GO" id="GO:0005739">
    <property type="term" value="C:mitochondrion"/>
    <property type="evidence" value="ECO:0007669"/>
    <property type="project" value="GOC"/>
</dbReference>
<dbReference type="GO" id="GO:0033617">
    <property type="term" value="P:mitochondrial respiratory chain complex IV assembly"/>
    <property type="evidence" value="ECO:0007669"/>
    <property type="project" value="TreeGrafter"/>
</dbReference>
<accession>A0A1D1VNT3</accession>
<organism evidence="6 7">
    <name type="scientific">Ramazzottius varieornatus</name>
    <name type="common">Water bear</name>
    <name type="synonym">Tardigrade</name>
    <dbReference type="NCBI Taxonomy" id="947166"/>
    <lineage>
        <taxon>Eukaryota</taxon>
        <taxon>Metazoa</taxon>
        <taxon>Ecdysozoa</taxon>
        <taxon>Tardigrada</taxon>
        <taxon>Eutardigrada</taxon>
        <taxon>Parachela</taxon>
        <taxon>Hypsibioidea</taxon>
        <taxon>Ramazzottiidae</taxon>
        <taxon>Ramazzottius</taxon>
    </lineage>
</organism>
<evidence type="ECO:0000313" key="7">
    <source>
        <dbReference type="Proteomes" id="UP000186922"/>
    </source>
</evidence>
<comment type="similarity">
    <text evidence="1">Belongs to the SCO1/2 family.</text>
</comment>
<feature type="disulfide bond" description="Redox-active" evidence="4">
    <location>
        <begin position="178"/>
        <end position="182"/>
    </location>
</feature>
<feature type="binding site" evidence="3">
    <location>
        <position position="178"/>
    </location>
    <ligand>
        <name>Cu cation</name>
        <dbReference type="ChEBI" id="CHEBI:23378"/>
    </ligand>
</feature>
<dbReference type="InterPro" id="IPR003782">
    <property type="entry name" value="SCO1/SenC"/>
</dbReference>
<evidence type="ECO:0000313" key="6">
    <source>
        <dbReference type="EMBL" id="GAV03252.1"/>
    </source>
</evidence>
<dbReference type="OrthoDB" id="270009at2759"/>
<proteinExistence type="inferred from homology"/>
<feature type="domain" description="Thioredoxin" evidence="5">
    <location>
        <begin position="140"/>
        <end position="304"/>
    </location>
</feature>
<dbReference type="Gene3D" id="3.40.30.10">
    <property type="entry name" value="Glutaredoxin"/>
    <property type="match status" value="1"/>
</dbReference>
<feature type="binding site" evidence="3">
    <location>
        <position position="182"/>
    </location>
    <ligand>
        <name>Cu cation</name>
        <dbReference type="ChEBI" id="CHEBI:23378"/>
    </ligand>
</feature>
<comment type="caution">
    <text evidence="6">The sequence shown here is derived from an EMBL/GenBank/DDBJ whole genome shotgun (WGS) entry which is preliminary data.</text>
</comment>
<dbReference type="InterPro" id="IPR013766">
    <property type="entry name" value="Thioredoxin_domain"/>
</dbReference>
<sequence>MNIPHCYRLVVRRSGQTSGVLNTYFSLHLHQVCSLSPVILPLRSLQSLSSARPSTNGVYGPSTVFRWNRLARTDSRLTLFSRRVQTEAAVPGEEKRKNRIPVTWKSLGIATVMAGALWGTMMYLKHEKEQASAAERQKQIGKAKIGGEWELTDHNGKPRTSADFHGSWVLLYFGFTHCPDICPDEIEKMIKTADLLEKERPENKVQPLFITVDPDRDSVPAVARYVKEFSPKLIGLTGTTEQVSKAAKAFRVYFSSGSPDADNDYIVDHTIIVYLIDPEGKFVDYYGQTKTAEQMVQQIEGHMNRFSYLRW</sequence>
<dbReference type="AlphaFoldDB" id="A0A1D1VNT3"/>
<keyword evidence="2 3" id="KW-0186">Copper</keyword>
<dbReference type="SUPFAM" id="SSF52833">
    <property type="entry name" value="Thioredoxin-like"/>
    <property type="match status" value="1"/>
</dbReference>
<dbReference type="PANTHER" id="PTHR12151">
    <property type="entry name" value="ELECTRON TRANSPORT PROTIN SCO1/SENC FAMILY MEMBER"/>
    <property type="match status" value="1"/>
</dbReference>
<keyword evidence="4" id="KW-1015">Disulfide bond</keyword>
<dbReference type="STRING" id="947166.A0A1D1VNT3"/>
<dbReference type="FunFam" id="3.40.30.10:FF:000013">
    <property type="entry name" value="Blast:Protein SCO1 homolog, mitochondrial"/>
    <property type="match status" value="1"/>
</dbReference>
<keyword evidence="3" id="KW-0479">Metal-binding</keyword>
<reference evidence="6 7" key="1">
    <citation type="journal article" date="2016" name="Nat. Commun.">
        <title>Extremotolerant tardigrade genome and improved radiotolerance of human cultured cells by tardigrade-unique protein.</title>
        <authorList>
            <person name="Hashimoto T."/>
            <person name="Horikawa D.D."/>
            <person name="Saito Y."/>
            <person name="Kuwahara H."/>
            <person name="Kozuka-Hata H."/>
            <person name="Shin-I T."/>
            <person name="Minakuchi Y."/>
            <person name="Ohishi K."/>
            <person name="Motoyama A."/>
            <person name="Aizu T."/>
            <person name="Enomoto A."/>
            <person name="Kondo K."/>
            <person name="Tanaka S."/>
            <person name="Hara Y."/>
            <person name="Koshikawa S."/>
            <person name="Sagara H."/>
            <person name="Miura T."/>
            <person name="Yokobori S."/>
            <person name="Miyagawa K."/>
            <person name="Suzuki Y."/>
            <person name="Kubo T."/>
            <person name="Oyama M."/>
            <person name="Kohara Y."/>
            <person name="Fujiyama A."/>
            <person name="Arakawa K."/>
            <person name="Katayama T."/>
            <person name="Toyoda A."/>
            <person name="Kunieda T."/>
        </authorList>
    </citation>
    <scope>NUCLEOTIDE SEQUENCE [LARGE SCALE GENOMIC DNA]</scope>
    <source>
        <strain evidence="6 7">YOKOZUNA-1</strain>
    </source>
</reference>
<evidence type="ECO:0000256" key="1">
    <source>
        <dbReference type="ARBA" id="ARBA00010996"/>
    </source>
</evidence>
<evidence type="ECO:0000256" key="4">
    <source>
        <dbReference type="PIRSR" id="PIRSR603782-2"/>
    </source>
</evidence>
<gene>
    <name evidence="6" type="primary">RvY_13704-1</name>
    <name evidence="6" type="synonym">RvY_13704.1</name>
    <name evidence="6" type="ORF">RvY_13704</name>
</gene>
<evidence type="ECO:0000259" key="5">
    <source>
        <dbReference type="PROSITE" id="PS51352"/>
    </source>
</evidence>
<dbReference type="PROSITE" id="PS51352">
    <property type="entry name" value="THIOREDOXIN_2"/>
    <property type="match status" value="1"/>
</dbReference>
<evidence type="ECO:0000256" key="3">
    <source>
        <dbReference type="PIRSR" id="PIRSR603782-1"/>
    </source>
</evidence>
<dbReference type="CDD" id="cd02968">
    <property type="entry name" value="SCO"/>
    <property type="match status" value="1"/>
</dbReference>